<organism evidence="1">
    <name type="scientific">Culex pipiens</name>
    <name type="common">House mosquito</name>
    <dbReference type="NCBI Taxonomy" id="7175"/>
    <lineage>
        <taxon>Eukaryota</taxon>
        <taxon>Metazoa</taxon>
        <taxon>Ecdysozoa</taxon>
        <taxon>Arthropoda</taxon>
        <taxon>Hexapoda</taxon>
        <taxon>Insecta</taxon>
        <taxon>Pterygota</taxon>
        <taxon>Neoptera</taxon>
        <taxon>Endopterygota</taxon>
        <taxon>Diptera</taxon>
        <taxon>Nematocera</taxon>
        <taxon>Culicoidea</taxon>
        <taxon>Culicidae</taxon>
        <taxon>Culicinae</taxon>
        <taxon>Culicini</taxon>
        <taxon>Culex</taxon>
        <taxon>Culex</taxon>
    </lineage>
</organism>
<sequence length="119" mass="13580">MYFRFCILYMQITRIGIWTVLALPSFGDPFLRRLAMREVPQLESTSPALKNVCINRIQTLFRTSEPLSNGQRSSAYIVCSNSIPNYANPKDGGSNPDSGDFDFSFMFRVSRLIFPILSR</sequence>
<reference evidence="1" key="1">
    <citation type="submission" date="2021-05" db="EMBL/GenBank/DDBJ databases">
        <authorList>
            <person name="Alioto T."/>
            <person name="Alioto T."/>
            <person name="Gomez Garrido J."/>
        </authorList>
    </citation>
    <scope>NUCLEOTIDE SEQUENCE</scope>
</reference>
<name>A0A8D8NP64_CULPI</name>
<dbReference type="EMBL" id="HBUE01287371">
    <property type="protein sequence ID" value="CAG6572335.1"/>
    <property type="molecule type" value="Transcribed_RNA"/>
</dbReference>
<evidence type="ECO:0000313" key="1">
    <source>
        <dbReference type="EMBL" id="CAG6572335.1"/>
    </source>
</evidence>
<accession>A0A8D8NP64</accession>
<dbReference type="EMBL" id="HBUE01181755">
    <property type="protein sequence ID" value="CAG6520768.1"/>
    <property type="molecule type" value="Transcribed_RNA"/>
</dbReference>
<protein>
    <submittedName>
        <fullName evidence="1">(northern house mosquito) hypothetical protein</fullName>
    </submittedName>
</protein>
<proteinExistence type="predicted"/>
<dbReference type="AlphaFoldDB" id="A0A8D8NP64"/>